<reference evidence="6" key="1">
    <citation type="submission" date="2020-05" db="EMBL/GenBank/DDBJ databases">
        <authorList>
            <person name="Chiriac C."/>
            <person name="Salcher M."/>
            <person name="Ghai R."/>
            <person name="Kavagutti S V."/>
        </authorList>
    </citation>
    <scope>NUCLEOTIDE SEQUENCE</scope>
</reference>
<dbReference type="Pfam" id="PF02577">
    <property type="entry name" value="BFN_dom"/>
    <property type="match status" value="1"/>
</dbReference>
<dbReference type="AlphaFoldDB" id="A0A6J7C2Y7"/>
<dbReference type="EMBL" id="CAESAI010000007">
    <property type="protein sequence ID" value="CAB4334140.1"/>
    <property type="molecule type" value="Genomic_DNA"/>
</dbReference>
<evidence type="ECO:0000313" key="3">
    <source>
        <dbReference type="EMBL" id="CAB4342001.1"/>
    </source>
</evidence>
<feature type="domain" description="BFN" evidence="1">
    <location>
        <begin position="4"/>
        <end position="132"/>
    </location>
</feature>
<dbReference type="PANTHER" id="PTHR15160:SF1">
    <property type="entry name" value="VON HIPPEL-LINDAU DISEASE TUMOR SUPPRESSOR"/>
    <property type="match status" value="1"/>
</dbReference>
<evidence type="ECO:0000313" key="6">
    <source>
        <dbReference type="EMBL" id="CAB4851524.1"/>
    </source>
</evidence>
<evidence type="ECO:0000259" key="1">
    <source>
        <dbReference type="PROSITE" id="PS51658"/>
    </source>
</evidence>
<dbReference type="SUPFAM" id="SSF103256">
    <property type="entry name" value="Hypothetical protein TM0160"/>
    <property type="match status" value="1"/>
</dbReference>
<evidence type="ECO:0000313" key="4">
    <source>
        <dbReference type="EMBL" id="CAB4753410.1"/>
    </source>
</evidence>
<dbReference type="EMBL" id="CAFBPK010000011">
    <property type="protein sequence ID" value="CAB5019634.1"/>
    <property type="molecule type" value="Genomic_DNA"/>
</dbReference>
<dbReference type="InterPro" id="IPR003729">
    <property type="entry name" value="Bi_nuclease_dom"/>
</dbReference>
<dbReference type="Gene3D" id="3.10.690.10">
    <property type="entry name" value="Bifunctional nuclease domain"/>
    <property type="match status" value="1"/>
</dbReference>
<dbReference type="PANTHER" id="PTHR15160">
    <property type="entry name" value="VON HIPPEL-LINDAU PROTEIN"/>
    <property type="match status" value="1"/>
</dbReference>
<evidence type="ECO:0000313" key="2">
    <source>
        <dbReference type="EMBL" id="CAB4334140.1"/>
    </source>
</evidence>
<evidence type="ECO:0000313" key="8">
    <source>
        <dbReference type="EMBL" id="CAB5047442.1"/>
    </source>
</evidence>
<name>A0A6J7C2Y7_9ZZZZ</name>
<dbReference type="EMBL" id="CAESAD010000008">
    <property type="protein sequence ID" value="CAB4342001.1"/>
    <property type="molecule type" value="Genomic_DNA"/>
</dbReference>
<sequence length="167" mass="18002">MSAVRQVDVVGVRLELPSNQPVLILRDQLAARYLPLWIGTAEATAISLALDGVIPARPLTHDLLASTITQLGGQVTSVTISELIEGTFYATINFLNHDSISARPSDAVALAVRDDVPVFVAQDVMDFAGMDLADDDELSAESGDDLSEAELDEFRAFLDDIQPEDFS</sequence>
<evidence type="ECO:0000313" key="7">
    <source>
        <dbReference type="EMBL" id="CAB5019634.1"/>
    </source>
</evidence>
<evidence type="ECO:0000313" key="5">
    <source>
        <dbReference type="EMBL" id="CAB4801027.1"/>
    </source>
</evidence>
<dbReference type="GO" id="GO:0004518">
    <property type="term" value="F:nuclease activity"/>
    <property type="evidence" value="ECO:0007669"/>
    <property type="project" value="InterPro"/>
</dbReference>
<proteinExistence type="predicted"/>
<dbReference type="PROSITE" id="PS51658">
    <property type="entry name" value="BFN"/>
    <property type="match status" value="1"/>
</dbReference>
<dbReference type="InterPro" id="IPR036104">
    <property type="entry name" value="BFN_sf"/>
</dbReference>
<accession>A0A6J7C2Y7</accession>
<gene>
    <name evidence="4" type="ORF">UFOPK2824_00815</name>
    <name evidence="5" type="ORF">UFOPK3037_00643</name>
    <name evidence="6" type="ORF">UFOPK3278_01506</name>
    <name evidence="2" type="ORF">UFOPK3406_00448</name>
    <name evidence="3" type="ORF">UFOPK3925_01078</name>
    <name evidence="7" type="ORF">UFOPK4097_00849</name>
    <name evidence="8" type="ORF">UFOPK4301_00533</name>
</gene>
<organism evidence="6">
    <name type="scientific">freshwater metagenome</name>
    <dbReference type="NCBI Taxonomy" id="449393"/>
    <lineage>
        <taxon>unclassified sequences</taxon>
        <taxon>metagenomes</taxon>
        <taxon>ecological metagenomes</taxon>
    </lineage>
</organism>
<dbReference type="EMBL" id="CAFAAO010000006">
    <property type="protein sequence ID" value="CAB4801027.1"/>
    <property type="molecule type" value="Genomic_DNA"/>
</dbReference>
<dbReference type="EMBL" id="CAFBQG010000047">
    <property type="protein sequence ID" value="CAB5047442.1"/>
    <property type="molecule type" value="Genomic_DNA"/>
</dbReference>
<dbReference type="EMBL" id="CAEZZD010000124">
    <property type="protein sequence ID" value="CAB4753410.1"/>
    <property type="molecule type" value="Genomic_DNA"/>
</dbReference>
<dbReference type="EMBL" id="CAFBIX010000119">
    <property type="protein sequence ID" value="CAB4851524.1"/>
    <property type="molecule type" value="Genomic_DNA"/>
</dbReference>
<protein>
    <submittedName>
        <fullName evidence="6">Unannotated protein</fullName>
    </submittedName>
</protein>